<keyword evidence="1" id="KW-1133">Transmembrane helix</keyword>
<keyword evidence="1" id="KW-0472">Membrane</keyword>
<dbReference type="EMBL" id="BOMP01000067">
    <property type="protein sequence ID" value="GIE41279.1"/>
    <property type="molecule type" value="Genomic_DNA"/>
</dbReference>
<accession>A0ABQ4ALA2</accession>
<name>A0ABQ4ALA2_9ACTN</name>
<evidence type="ECO:0008006" key="4">
    <source>
        <dbReference type="Google" id="ProtNLM"/>
    </source>
</evidence>
<protein>
    <recommendedName>
        <fullName evidence="4">Prepilin-type N-terminal cleavage/methylation domain-containing protein</fullName>
    </recommendedName>
</protein>
<dbReference type="Pfam" id="PF07963">
    <property type="entry name" value="N_methyl"/>
    <property type="match status" value="1"/>
</dbReference>
<sequence length="224" mass="24412">MSRGEARVRHRRTGDEEGFSLIEIMITTSIMAVVMAAVTTAVIQVYSGAKRIEHTSIAREQLDNSFRRLDKELRYATNMSEPGEYDGAWYMEYALPAPAKTPEKVECRQLKLENGVLSLAHWVRSSGATQTPGPSAALAGGVILESGVKPFTVYKPGDTPYAKETAGTVGVGTGFGNAFQMTRLRFQVREGTVTMPFDSVFTSQNMTGEAAPTYSEDCGKGRPK</sequence>
<proteinExistence type="predicted"/>
<dbReference type="Proteomes" id="UP000631312">
    <property type="component" value="Unassembled WGS sequence"/>
</dbReference>
<gene>
    <name evidence="2" type="ORF">Alo02nite_41770</name>
</gene>
<dbReference type="PROSITE" id="PS00409">
    <property type="entry name" value="PROKAR_NTER_METHYL"/>
    <property type="match status" value="1"/>
</dbReference>
<evidence type="ECO:0000313" key="3">
    <source>
        <dbReference type="Proteomes" id="UP000631312"/>
    </source>
</evidence>
<evidence type="ECO:0000256" key="1">
    <source>
        <dbReference type="SAM" id="Phobius"/>
    </source>
</evidence>
<reference evidence="2 3" key="1">
    <citation type="submission" date="2021-01" db="EMBL/GenBank/DDBJ databases">
        <title>Whole genome shotgun sequence of Actinoplanes lobatus NBRC 12513.</title>
        <authorList>
            <person name="Komaki H."/>
            <person name="Tamura T."/>
        </authorList>
    </citation>
    <scope>NUCLEOTIDE SEQUENCE [LARGE SCALE GENOMIC DNA]</scope>
    <source>
        <strain evidence="2 3">NBRC 12513</strain>
    </source>
</reference>
<organism evidence="2 3">
    <name type="scientific">Actinoplanes lobatus</name>
    <dbReference type="NCBI Taxonomy" id="113568"/>
    <lineage>
        <taxon>Bacteria</taxon>
        <taxon>Bacillati</taxon>
        <taxon>Actinomycetota</taxon>
        <taxon>Actinomycetes</taxon>
        <taxon>Micromonosporales</taxon>
        <taxon>Micromonosporaceae</taxon>
        <taxon>Actinoplanes</taxon>
    </lineage>
</organism>
<dbReference type="InterPro" id="IPR012902">
    <property type="entry name" value="N_methyl_site"/>
</dbReference>
<keyword evidence="1" id="KW-0812">Transmembrane</keyword>
<comment type="caution">
    <text evidence="2">The sequence shown here is derived from an EMBL/GenBank/DDBJ whole genome shotgun (WGS) entry which is preliminary data.</text>
</comment>
<keyword evidence="3" id="KW-1185">Reference proteome</keyword>
<evidence type="ECO:0000313" key="2">
    <source>
        <dbReference type="EMBL" id="GIE41279.1"/>
    </source>
</evidence>
<feature type="transmembrane region" description="Helical" evidence="1">
    <location>
        <begin position="21"/>
        <end position="46"/>
    </location>
</feature>
<dbReference type="NCBIfam" id="TIGR02532">
    <property type="entry name" value="IV_pilin_GFxxxE"/>
    <property type="match status" value="1"/>
</dbReference>